<feature type="domain" description="PLD phosphodiesterase" evidence="6">
    <location>
        <begin position="13"/>
        <end position="40"/>
    </location>
</feature>
<protein>
    <recommendedName>
        <fullName evidence="3">Phospholipase D</fullName>
    </recommendedName>
    <alternativeName>
        <fullName evidence="5">Choline phosphatase</fullName>
    </alternativeName>
</protein>
<dbReference type="SUPFAM" id="SSF56024">
    <property type="entry name" value="Phospholipase D/nuclease"/>
    <property type="match status" value="1"/>
</dbReference>
<evidence type="ECO:0000313" key="8">
    <source>
        <dbReference type="Proteomes" id="UP001595711"/>
    </source>
</evidence>
<evidence type="ECO:0000256" key="3">
    <source>
        <dbReference type="ARBA" id="ARBA00018392"/>
    </source>
</evidence>
<evidence type="ECO:0000256" key="4">
    <source>
        <dbReference type="ARBA" id="ARBA00022525"/>
    </source>
</evidence>
<dbReference type="RefSeq" id="WP_379722663.1">
    <property type="nucleotide sequence ID" value="NZ_JBHRYJ010000001.1"/>
</dbReference>
<reference evidence="8" key="1">
    <citation type="journal article" date="2019" name="Int. J. Syst. Evol. Microbiol.">
        <title>The Global Catalogue of Microorganisms (GCM) 10K type strain sequencing project: providing services to taxonomists for standard genome sequencing and annotation.</title>
        <authorList>
            <consortium name="The Broad Institute Genomics Platform"/>
            <consortium name="The Broad Institute Genome Sequencing Center for Infectious Disease"/>
            <person name="Wu L."/>
            <person name="Ma J."/>
        </authorList>
    </citation>
    <scope>NUCLEOTIDE SEQUENCE [LARGE SCALE GENOMIC DNA]</scope>
    <source>
        <strain evidence="8">KCTC 42182</strain>
    </source>
</reference>
<comment type="function">
    <text evidence="1">Could be a virulence factor.</text>
</comment>
<dbReference type="Pfam" id="PF13091">
    <property type="entry name" value="PLDc_2"/>
    <property type="match status" value="1"/>
</dbReference>
<dbReference type="Gene3D" id="3.30.870.10">
    <property type="entry name" value="Endonuclease Chain A"/>
    <property type="match status" value="1"/>
</dbReference>
<comment type="subcellular location">
    <subcellularLocation>
        <location evidence="2">Secreted</location>
    </subcellularLocation>
</comment>
<evidence type="ECO:0000313" key="7">
    <source>
        <dbReference type="EMBL" id="MFC3674974.1"/>
    </source>
</evidence>
<organism evidence="7 8">
    <name type="scientific">Ferrovibrio xuzhouensis</name>
    <dbReference type="NCBI Taxonomy" id="1576914"/>
    <lineage>
        <taxon>Bacteria</taxon>
        <taxon>Pseudomonadati</taxon>
        <taxon>Pseudomonadota</taxon>
        <taxon>Alphaproteobacteria</taxon>
        <taxon>Rhodospirillales</taxon>
        <taxon>Rhodospirillaceae</taxon>
        <taxon>Ferrovibrio</taxon>
    </lineage>
</organism>
<dbReference type="Proteomes" id="UP001595711">
    <property type="component" value="Unassembled WGS sequence"/>
</dbReference>
<evidence type="ECO:0000256" key="1">
    <source>
        <dbReference type="ARBA" id="ARBA00003145"/>
    </source>
</evidence>
<dbReference type="PROSITE" id="PS50035">
    <property type="entry name" value="PLD"/>
    <property type="match status" value="1"/>
</dbReference>
<proteinExistence type="predicted"/>
<keyword evidence="8" id="KW-1185">Reference proteome</keyword>
<dbReference type="EMBL" id="JBHRYJ010000001">
    <property type="protein sequence ID" value="MFC3674974.1"/>
    <property type="molecule type" value="Genomic_DNA"/>
</dbReference>
<name>A0ABV7VCV7_9PROT</name>
<dbReference type="InterPro" id="IPR001736">
    <property type="entry name" value="PLipase_D/transphosphatidylase"/>
</dbReference>
<dbReference type="InterPro" id="IPR025202">
    <property type="entry name" value="PLD-like_dom"/>
</dbReference>
<gene>
    <name evidence="7" type="ORF">ACFOOQ_05415</name>
</gene>
<comment type="caution">
    <text evidence="7">The sequence shown here is derived from an EMBL/GenBank/DDBJ whole genome shotgun (WGS) entry which is preliminary data.</text>
</comment>
<keyword evidence="4" id="KW-0964">Secreted</keyword>
<sequence length="60" mass="6801">MQKAEFPLLLDLSMKTMHDKILIIDRSAVVTGSYIITKFSVEYNADDGVIMLDHLHVGEH</sequence>
<evidence type="ECO:0000256" key="2">
    <source>
        <dbReference type="ARBA" id="ARBA00004613"/>
    </source>
</evidence>
<evidence type="ECO:0000259" key="6">
    <source>
        <dbReference type="PROSITE" id="PS50035"/>
    </source>
</evidence>
<evidence type="ECO:0000256" key="5">
    <source>
        <dbReference type="ARBA" id="ARBA00029594"/>
    </source>
</evidence>
<accession>A0ABV7VCV7</accession>